<dbReference type="PANTHER" id="PTHR46373">
    <property type="entry name" value="PROTEIN RKD4"/>
    <property type="match status" value="1"/>
</dbReference>
<dbReference type="EMBL" id="JASCZI010272096">
    <property type="protein sequence ID" value="MED6220141.1"/>
    <property type="molecule type" value="Genomic_DNA"/>
</dbReference>
<organism evidence="8 9">
    <name type="scientific">Stylosanthes scabra</name>
    <dbReference type="NCBI Taxonomy" id="79078"/>
    <lineage>
        <taxon>Eukaryota</taxon>
        <taxon>Viridiplantae</taxon>
        <taxon>Streptophyta</taxon>
        <taxon>Embryophyta</taxon>
        <taxon>Tracheophyta</taxon>
        <taxon>Spermatophyta</taxon>
        <taxon>Magnoliopsida</taxon>
        <taxon>eudicotyledons</taxon>
        <taxon>Gunneridae</taxon>
        <taxon>Pentapetalae</taxon>
        <taxon>rosids</taxon>
        <taxon>fabids</taxon>
        <taxon>Fabales</taxon>
        <taxon>Fabaceae</taxon>
        <taxon>Papilionoideae</taxon>
        <taxon>50 kb inversion clade</taxon>
        <taxon>dalbergioids sensu lato</taxon>
        <taxon>Dalbergieae</taxon>
        <taxon>Pterocarpus clade</taxon>
        <taxon>Stylosanthes</taxon>
    </lineage>
</organism>
<evidence type="ECO:0000256" key="6">
    <source>
        <dbReference type="ARBA" id="ARBA00023242"/>
    </source>
</evidence>
<dbReference type="PROSITE" id="PS51519">
    <property type="entry name" value="RWP_RK"/>
    <property type="match status" value="1"/>
</dbReference>
<name>A0ABU6ZDW5_9FABA</name>
<feature type="domain" description="RWP-RK" evidence="7">
    <location>
        <begin position="189"/>
        <end position="273"/>
    </location>
</feature>
<keyword evidence="5" id="KW-0804">Transcription</keyword>
<evidence type="ECO:0000259" key="7">
    <source>
        <dbReference type="PROSITE" id="PS51519"/>
    </source>
</evidence>
<comment type="caution">
    <text evidence="8">The sequence shown here is derived from an EMBL/GenBank/DDBJ whole genome shotgun (WGS) entry which is preliminary data.</text>
</comment>
<sequence length="331" mass="37978">MDSSLTILLVFNNTIQPELFRSVHVYCRELLDGNEREEAVVVEREFVLSKSGSYVEMNCTPILTSLNLCVADVCEGYKNGVWLCVFAFHADHTPQFKHIPSILLFTRNSKLKAIPNLLNDLQIIYKLELKAEVDDDLPDSAEEESLRNGYGNQSPQKVLPVFDQDLNCLPFDEGTTELVDKKTNVESLPGFGAKKRKAQSDHIAKLALPDLVKYFDVPIVEASRSLNIGLTVLKRKCREFGIPRWPHRKIKSLDNLIHDLEEEAKHQESKDKVVAMGMVKRQRMLECEKENIEKKPFMDIQTETKRFRQDMFKRRHRARAVEKQSSSVSST</sequence>
<dbReference type="Proteomes" id="UP001341840">
    <property type="component" value="Unassembled WGS sequence"/>
</dbReference>
<evidence type="ECO:0000313" key="9">
    <source>
        <dbReference type="Proteomes" id="UP001341840"/>
    </source>
</evidence>
<dbReference type="InterPro" id="IPR044607">
    <property type="entry name" value="RKD-like"/>
</dbReference>
<protein>
    <recommendedName>
        <fullName evidence="7">RWP-RK domain-containing protein</fullName>
    </recommendedName>
</protein>
<keyword evidence="3" id="KW-0175">Coiled coil</keyword>
<evidence type="ECO:0000256" key="5">
    <source>
        <dbReference type="ARBA" id="ARBA00023163"/>
    </source>
</evidence>
<evidence type="ECO:0000256" key="4">
    <source>
        <dbReference type="ARBA" id="ARBA00023125"/>
    </source>
</evidence>
<dbReference type="Pfam" id="PF02042">
    <property type="entry name" value="RWP-RK"/>
    <property type="match status" value="1"/>
</dbReference>
<evidence type="ECO:0000256" key="1">
    <source>
        <dbReference type="ARBA" id="ARBA00004049"/>
    </source>
</evidence>
<accession>A0ABU6ZDW5</accession>
<keyword evidence="2" id="KW-0805">Transcription regulation</keyword>
<keyword evidence="6" id="KW-0539">Nucleus</keyword>
<keyword evidence="4" id="KW-0238">DNA-binding</keyword>
<keyword evidence="9" id="KW-1185">Reference proteome</keyword>
<reference evidence="8 9" key="1">
    <citation type="journal article" date="2023" name="Plants (Basel)">
        <title>Bridging the Gap: Combining Genomics and Transcriptomics Approaches to Understand Stylosanthes scabra, an Orphan Legume from the Brazilian Caatinga.</title>
        <authorList>
            <person name="Ferreira-Neto J.R.C."/>
            <person name="da Silva M.D."/>
            <person name="Binneck E."/>
            <person name="de Melo N.F."/>
            <person name="da Silva R.H."/>
            <person name="de Melo A.L.T.M."/>
            <person name="Pandolfi V."/>
            <person name="Bustamante F.O."/>
            <person name="Brasileiro-Vidal A.C."/>
            <person name="Benko-Iseppon A.M."/>
        </authorList>
    </citation>
    <scope>NUCLEOTIDE SEQUENCE [LARGE SCALE GENOMIC DNA]</scope>
    <source>
        <tissue evidence="8">Leaves</tissue>
    </source>
</reference>
<comment type="function">
    <text evidence="1">Putative transcription factor.</text>
</comment>
<proteinExistence type="predicted"/>
<evidence type="ECO:0000256" key="3">
    <source>
        <dbReference type="ARBA" id="ARBA00023054"/>
    </source>
</evidence>
<evidence type="ECO:0000313" key="8">
    <source>
        <dbReference type="EMBL" id="MED6220141.1"/>
    </source>
</evidence>
<evidence type="ECO:0000256" key="2">
    <source>
        <dbReference type="ARBA" id="ARBA00023015"/>
    </source>
</evidence>
<dbReference type="PANTHER" id="PTHR46373:SF12">
    <property type="entry name" value="PROTEIN RKD5"/>
    <property type="match status" value="1"/>
</dbReference>
<dbReference type="InterPro" id="IPR003035">
    <property type="entry name" value="RWP-RK_dom"/>
</dbReference>
<gene>
    <name evidence="8" type="ORF">PIB30_041989</name>
</gene>